<keyword evidence="7 9" id="KW-1133">Transmembrane helix</keyword>
<protein>
    <recommendedName>
        <fullName evidence="9">Transport permease protein</fullName>
    </recommendedName>
</protein>
<comment type="caution">
    <text evidence="9">Lacks conserved residue(s) required for the propagation of feature annotation.</text>
</comment>
<comment type="caution">
    <text evidence="11">The sequence shown here is derived from an EMBL/GenBank/DDBJ whole genome shotgun (WGS) entry which is preliminary data.</text>
</comment>
<proteinExistence type="inferred from homology"/>
<evidence type="ECO:0000259" key="10">
    <source>
        <dbReference type="PROSITE" id="PS51012"/>
    </source>
</evidence>
<feature type="transmembrane region" description="Helical" evidence="9">
    <location>
        <begin position="117"/>
        <end position="135"/>
    </location>
</feature>
<dbReference type="Pfam" id="PF01061">
    <property type="entry name" value="ABC2_membrane"/>
    <property type="match status" value="1"/>
</dbReference>
<evidence type="ECO:0000256" key="5">
    <source>
        <dbReference type="ARBA" id="ARBA00022519"/>
    </source>
</evidence>
<dbReference type="EMBL" id="WAGX01000005">
    <property type="protein sequence ID" value="KAB1438256.1"/>
    <property type="molecule type" value="Genomic_DNA"/>
</dbReference>
<dbReference type="AlphaFoldDB" id="A0A7V7QL44"/>
<evidence type="ECO:0000256" key="7">
    <source>
        <dbReference type="ARBA" id="ARBA00022989"/>
    </source>
</evidence>
<feature type="transmembrane region" description="Helical" evidence="9">
    <location>
        <begin position="230"/>
        <end position="249"/>
    </location>
</feature>
<dbReference type="OrthoDB" id="9794365at2"/>
<evidence type="ECO:0000313" key="11">
    <source>
        <dbReference type="EMBL" id="KAB1438256.1"/>
    </source>
</evidence>
<dbReference type="RefSeq" id="WP_151145375.1">
    <property type="nucleotide sequence ID" value="NZ_WAGX01000005.1"/>
</dbReference>
<evidence type="ECO:0000256" key="1">
    <source>
        <dbReference type="ARBA" id="ARBA00004429"/>
    </source>
</evidence>
<evidence type="ECO:0000256" key="8">
    <source>
        <dbReference type="ARBA" id="ARBA00023136"/>
    </source>
</evidence>
<evidence type="ECO:0000313" key="12">
    <source>
        <dbReference type="Proteomes" id="UP000461768"/>
    </source>
</evidence>
<dbReference type="GO" id="GO:0005886">
    <property type="term" value="C:plasma membrane"/>
    <property type="evidence" value="ECO:0007669"/>
    <property type="project" value="UniProtKB-SubCell"/>
</dbReference>
<dbReference type="InterPro" id="IPR013525">
    <property type="entry name" value="ABC2_TM"/>
</dbReference>
<feature type="domain" description="ABC transmembrane type-2" evidence="10">
    <location>
        <begin position="32"/>
        <end position="252"/>
    </location>
</feature>
<gene>
    <name evidence="11" type="ORF">F7O84_11945</name>
</gene>
<dbReference type="GO" id="GO:0015920">
    <property type="term" value="P:lipopolysaccharide transport"/>
    <property type="evidence" value="ECO:0007669"/>
    <property type="project" value="TreeGrafter"/>
</dbReference>
<reference evidence="11 12" key="1">
    <citation type="submission" date="2019-09" db="EMBL/GenBank/DDBJ databases">
        <authorList>
            <person name="Valk L.C."/>
        </authorList>
    </citation>
    <scope>NUCLEOTIDE SEQUENCE [LARGE SCALE GENOMIC DNA]</scope>
    <source>
        <strain evidence="11">GalUA</strain>
    </source>
</reference>
<feature type="transmembrane region" description="Helical" evidence="9">
    <location>
        <begin position="34"/>
        <end position="56"/>
    </location>
</feature>
<organism evidence="11 12">
    <name type="scientific">Candidatus Galacturonatibacter soehngenii</name>
    <dbReference type="NCBI Taxonomy" id="2307010"/>
    <lineage>
        <taxon>Bacteria</taxon>
        <taxon>Bacillati</taxon>
        <taxon>Bacillota</taxon>
        <taxon>Clostridia</taxon>
        <taxon>Lachnospirales</taxon>
        <taxon>Lachnospiraceae</taxon>
        <taxon>Candidatus Galacturonatibacter</taxon>
    </lineage>
</organism>
<keyword evidence="4 9" id="KW-1003">Cell membrane</keyword>
<dbReference type="GO" id="GO:0140359">
    <property type="term" value="F:ABC-type transporter activity"/>
    <property type="evidence" value="ECO:0007669"/>
    <property type="project" value="InterPro"/>
</dbReference>
<dbReference type="PANTHER" id="PTHR30413:SF8">
    <property type="entry name" value="TRANSPORT PERMEASE PROTEIN"/>
    <property type="match status" value="1"/>
</dbReference>
<sequence>MKEFIKKVQKYYKYTIYSGKAELKSETANSHLSWLWWILDPLLFMLVYSFLALIVFGKGEKYFSAFVFIGLTCWQFFERTVKQSVTLVTKNSQIVTKVYIPKYILIFVKMFSNGIKLSISFCLVFIMMFLLRVPIGLNILFFIPILLILGVVTFGISTILLHFGVFVEDLANVITVLLKLVFYLSGIFYSIVGRVDEPFASILQRLNPVALIISSMRDCMIYSKTPDIPWLLLWLLVGFILSYIGINVIHKYENSYVKVI</sequence>
<keyword evidence="12" id="KW-1185">Reference proteome</keyword>
<evidence type="ECO:0000256" key="2">
    <source>
        <dbReference type="ARBA" id="ARBA00007783"/>
    </source>
</evidence>
<keyword evidence="6 9" id="KW-0812">Transmembrane</keyword>
<comment type="similarity">
    <text evidence="2 9">Belongs to the ABC-2 integral membrane protein family.</text>
</comment>
<comment type="subcellular location">
    <subcellularLocation>
        <location evidence="1">Cell inner membrane</location>
        <topology evidence="1">Multi-pass membrane protein</topology>
    </subcellularLocation>
    <subcellularLocation>
        <location evidence="9">Cell membrane</location>
        <topology evidence="9">Multi-pass membrane protein</topology>
    </subcellularLocation>
</comment>
<feature type="transmembrane region" description="Helical" evidence="9">
    <location>
        <begin position="141"/>
        <end position="163"/>
    </location>
</feature>
<evidence type="ECO:0000256" key="6">
    <source>
        <dbReference type="ARBA" id="ARBA00022692"/>
    </source>
</evidence>
<keyword evidence="8 9" id="KW-0472">Membrane</keyword>
<keyword evidence="3 9" id="KW-0813">Transport</keyword>
<evidence type="ECO:0000256" key="4">
    <source>
        <dbReference type="ARBA" id="ARBA00022475"/>
    </source>
</evidence>
<evidence type="ECO:0000256" key="3">
    <source>
        <dbReference type="ARBA" id="ARBA00022448"/>
    </source>
</evidence>
<dbReference type="Proteomes" id="UP000461768">
    <property type="component" value="Unassembled WGS sequence"/>
</dbReference>
<accession>A0A7V7QL44</accession>
<feature type="transmembrane region" description="Helical" evidence="9">
    <location>
        <begin position="170"/>
        <end position="192"/>
    </location>
</feature>
<dbReference type="InterPro" id="IPR047817">
    <property type="entry name" value="ABC2_TM_bact-type"/>
</dbReference>
<name>A0A7V7QL44_9FIRM</name>
<keyword evidence="5" id="KW-0997">Cell inner membrane</keyword>
<reference evidence="11 12" key="2">
    <citation type="submission" date="2020-02" db="EMBL/GenBank/DDBJ databases">
        <title>Candidatus Galacturonibacter soehngenii shows hetero-acetogenic catabolism of galacturonic acid but lacks a canonical carbon monoxide dehydrogenase/acetyl-CoA synthase complex.</title>
        <authorList>
            <person name="Diender M."/>
            <person name="Stouten G.R."/>
            <person name="Petersen J.F."/>
            <person name="Nielsen P.H."/>
            <person name="Dueholm M.S."/>
            <person name="Pronk J.T."/>
            <person name="Van Loosdrecht M.C.M."/>
        </authorList>
    </citation>
    <scope>NUCLEOTIDE SEQUENCE [LARGE SCALE GENOMIC DNA]</scope>
    <source>
        <strain evidence="11">GalUA</strain>
    </source>
</reference>
<dbReference type="PANTHER" id="PTHR30413">
    <property type="entry name" value="INNER MEMBRANE TRANSPORT PERMEASE"/>
    <property type="match status" value="1"/>
</dbReference>
<evidence type="ECO:0000256" key="9">
    <source>
        <dbReference type="RuleBase" id="RU361157"/>
    </source>
</evidence>
<dbReference type="PROSITE" id="PS51012">
    <property type="entry name" value="ABC_TM2"/>
    <property type="match status" value="1"/>
</dbReference>